<evidence type="ECO:0000313" key="2">
    <source>
        <dbReference type="EMBL" id="EFC37390.1"/>
    </source>
</evidence>
<feature type="coiled-coil region" evidence="1">
    <location>
        <begin position="85"/>
        <end position="112"/>
    </location>
</feature>
<evidence type="ECO:0000313" key="3">
    <source>
        <dbReference type="Proteomes" id="UP000006671"/>
    </source>
</evidence>
<dbReference type="EMBL" id="GG738919">
    <property type="protein sequence ID" value="EFC37390.1"/>
    <property type="molecule type" value="Genomic_DNA"/>
</dbReference>
<organism evidence="3">
    <name type="scientific">Naegleria gruberi</name>
    <name type="common">Amoeba</name>
    <dbReference type="NCBI Taxonomy" id="5762"/>
    <lineage>
        <taxon>Eukaryota</taxon>
        <taxon>Discoba</taxon>
        <taxon>Heterolobosea</taxon>
        <taxon>Tetramitia</taxon>
        <taxon>Eutetramitia</taxon>
        <taxon>Vahlkampfiidae</taxon>
        <taxon>Naegleria</taxon>
    </lineage>
</organism>
<dbReference type="GeneID" id="8857287"/>
<name>D2W0S9_NAEGR</name>
<gene>
    <name evidence="2" type="ORF">NAEGRDRAFT_74967</name>
</gene>
<dbReference type="InterPro" id="IPR036047">
    <property type="entry name" value="F-box-like_dom_sf"/>
</dbReference>
<reference evidence="2 3" key="1">
    <citation type="journal article" date="2010" name="Cell">
        <title>The genome of Naegleria gruberi illuminates early eukaryotic versatility.</title>
        <authorList>
            <person name="Fritz-Laylin L.K."/>
            <person name="Prochnik S.E."/>
            <person name="Ginger M.L."/>
            <person name="Dacks J.B."/>
            <person name="Carpenter M.L."/>
            <person name="Field M.C."/>
            <person name="Kuo A."/>
            <person name="Paredez A."/>
            <person name="Chapman J."/>
            <person name="Pham J."/>
            <person name="Shu S."/>
            <person name="Neupane R."/>
            <person name="Cipriano M."/>
            <person name="Mancuso J."/>
            <person name="Tu H."/>
            <person name="Salamov A."/>
            <person name="Lindquist E."/>
            <person name="Shapiro H."/>
            <person name="Lucas S."/>
            <person name="Grigoriev I.V."/>
            <person name="Cande W.Z."/>
            <person name="Fulton C."/>
            <person name="Rokhsar D.S."/>
            <person name="Dawson S.C."/>
        </authorList>
    </citation>
    <scope>NUCLEOTIDE SEQUENCE [LARGE SCALE GENOMIC DNA]</scope>
    <source>
        <strain evidence="2 3">NEG-M</strain>
    </source>
</reference>
<keyword evidence="1" id="KW-0175">Coiled coil</keyword>
<dbReference type="Proteomes" id="UP000006671">
    <property type="component" value="Unassembled WGS sequence"/>
</dbReference>
<dbReference type="AlphaFoldDB" id="D2W0S9"/>
<protein>
    <recommendedName>
        <fullName evidence="4">F-box domain-containing protein</fullName>
    </recommendedName>
</protein>
<dbReference type="OrthoDB" id="10439942at2759"/>
<dbReference type="SUPFAM" id="SSF81383">
    <property type="entry name" value="F-box domain"/>
    <property type="match status" value="1"/>
</dbReference>
<dbReference type="CDD" id="cd09917">
    <property type="entry name" value="F-box_SF"/>
    <property type="match status" value="1"/>
</dbReference>
<keyword evidence="3" id="KW-1185">Reference proteome</keyword>
<dbReference type="InParanoid" id="D2W0S9"/>
<dbReference type="OMA" id="NINCRRM"/>
<evidence type="ECO:0008006" key="4">
    <source>
        <dbReference type="Google" id="ProtNLM"/>
    </source>
</evidence>
<sequence>MNQLHQLPTEVLDHIIFYMGNSAKDVISFSSCCKVLREELLESNPLVLALKVSSDIRKLGNINCRRMKALKKKQSFQKPKDQNILKEYKRKFDELNSENDELNSENEELETCSTTQITKAFRLTSTYGRENFIQESREYAFEKWLTVEIETKIDQSKKSSTLKTNAIKETDGIKRMWSRLMNEYFLFQCGEEVCEIISKCVYQKVEYTSWNVREEVDSYPRFYAYDGVFNIASNVFTFFSSENESK</sequence>
<dbReference type="VEuPathDB" id="AmoebaDB:NAEGRDRAFT_74967"/>
<dbReference type="RefSeq" id="XP_002670134.1">
    <property type="nucleotide sequence ID" value="XM_002670088.1"/>
</dbReference>
<evidence type="ECO:0000256" key="1">
    <source>
        <dbReference type="SAM" id="Coils"/>
    </source>
</evidence>
<accession>D2W0S9</accession>
<dbReference type="KEGG" id="ngr:NAEGRDRAFT_74967"/>
<proteinExistence type="predicted"/>